<protein>
    <recommendedName>
        <fullName evidence="4">ABC transporter permease</fullName>
    </recommendedName>
</protein>
<feature type="transmembrane region" description="Helical" evidence="1">
    <location>
        <begin position="102"/>
        <end position="122"/>
    </location>
</feature>
<accession>A0ABN8HKQ9</accession>
<keyword evidence="1" id="KW-1133">Transmembrane helix</keyword>
<feature type="transmembrane region" description="Helical" evidence="1">
    <location>
        <begin position="210"/>
        <end position="233"/>
    </location>
</feature>
<gene>
    <name evidence="2" type="ORF">GEAMG1_1794</name>
</gene>
<keyword evidence="3" id="KW-1185">Reference proteome</keyword>
<dbReference type="EMBL" id="OW150024">
    <property type="protein sequence ID" value="CAH2031626.1"/>
    <property type="molecule type" value="Genomic_DNA"/>
</dbReference>
<feature type="transmembrane region" description="Helical" evidence="1">
    <location>
        <begin position="253"/>
        <end position="273"/>
    </location>
</feature>
<organism evidence="2 3">
    <name type="scientific">Trichlorobacter ammonificans</name>
    <dbReference type="NCBI Taxonomy" id="2916410"/>
    <lineage>
        <taxon>Bacteria</taxon>
        <taxon>Pseudomonadati</taxon>
        <taxon>Thermodesulfobacteriota</taxon>
        <taxon>Desulfuromonadia</taxon>
        <taxon>Geobacterales</taxon>
        <taxon>Geobacteraceae</taxon>
        <taxon>Trichlorobacter</taxon>
    </lineage>
</organism>
<keyword evidence="1" id="KW-0812">Transmembrane</keyword>
<feature type="transmembrane region" description="Helical" evidence="1">
    <location>
        <begin position="68"/>
        <end position="90"/>
    </location>
</feature>
<evidence type="ECO:0000313" key="3">
    <source>
        <dbReference type="Proteomes" id="UP001295463"/>
    </source>
</evidence>
<dbReference type="PANTHER" id="PTHR30188">
    <property type="entry name" value="ABC TRANSPORTER PERMEASE PROTEIN-RELATED"/>
    <property type="match status" value="1"/>
</dbReference>
<proteinExistence type="predicted"/>
<dbReference type="RefSeq" id="WP_305732440.1">
    <property type="nucleotide sequence ID" value="NZ_OW150024.1"/>
</dbReference>
<evidence type="ECO:0000313" key="2">
    <source>
        <dbReference type="EMBL" id="CAH2031626.1"/>
    </source>
</evidence>
<feature type="transmembrane region" description="Helical" evidence="1">
    <location>
        <begin position="160"/>
        <end position="189"/>
    </location>
</feature>
<evidence type="ECO:0008006" key="4">
    <source>
        <dbReference type="Google" id="ProtNLM"/>
    </source>
</evidence>
<dbReference type="Pfam" id="PF02405">
    <property type="entry name" value="MlaE"/>
    <property type="match status" value="1"/>
</dbReference>
<evidence type="ECO:0000256" key="1">
    <source>
        <dbReference type="SAM" id="Phobius"/>
    </source>
</evidence>
<sequence>MAPFTTSDSLPDIPRKVGAWLLYRSRLLSELADQFLQFWRCLLSPPSLGNPAIRAVLLKQVYFTGLEAWKIIVLVALILGTVIVSQVVGLVGGGNGSLTGKVLVWVVLRELAPLLTAMIVIARSGTAIAAELGSMKINGEIATLELMGIAPERYLILPRILGVASSVCLLTAYFVLTAFIGGFLIVSVGRHIPYDQFLQGIIASLGLREVVVLAVKSLGFGLAIPLICCQAGMSVGTSATEIPQAATRAVINSLFAVFLLDGLITYLASLLSAS</sequence>
<name>A0ABN8HKQ9_9BACT</name>
<dbReference type="InterPro" id="IPR030802">
    <property type="entry name" value="Permease_MalE"/>
</dbReference>
<dbReference type="Proteomes" id="UP001295463">
    <property type="component" value="Chromosome"/>
</dbReference>
<reference evidence="2 3" key="1">
    <citation type="submission" date="2022-03" db="EMBL/GenBank/DDBJ databases">
        <authorList>
            <person name="Koch H."/>
        </authorList>
    </citation>
    <scope>NUCLEOTIDE SEQUENCE [LARGE SCALE GENOMIC DNA]</scope>
    <source>
        <strain evidence="2 3">G1</strain>
    </source>
</reference>
<keyword evidence="1" id="KW-0472">Membrane</keyword>
<dbReference type="PANTHER" id="PTHR30188:SF4">
    <property type="entry name" value="PROTEIN TRIGALACTOSYLDIACYLGLYCEROL 1, CHLOROPLASTIC"/>
    <property type="match status" value="1"/>
</dbReference>